<keyword evidence="3 16" id="KW-0812">Transmembrane</keyword>
<evidence type="ECO:0000256" key="14">
    <source>
        <dbReference type="ARBA" id="ARBA00023180"/>
    </source>
</evidence>
<dbReference type="Pfam" id="PF20805">
    <property type="entry name" value="Integrin_A_Ig_2"/>
    <property type="match status" value="1"/>
</dbReference>
<keyword evidence="13 16" id="KW-0675">Receptor</keyword>
<dbReference type="PRINTS" id="PR00453">
    <property type="entry name" value="VWFADOMAIN"/>
</dbReference>
<dbReference type="PROSITE" id="PS00242">
    <property type="entry name" value="INTEGRIN_ALPHA"/>
    <property type="match status" value="1"/>
</dbReference>
<dbReference type="InterPro" id="IPR018184">
    <property type="entry name" value="Integrin_alpha_C_CS"/>
</dbReference>
<dbReference type="GO" id="GO:0008305">
    <property type="term" value="C:integrin complex"/>
    <property type="evidence" value="ECO:0007669"/>
    <property type="project" value="InterPro"/>
</dbReference>
<dbReference type="GO" id="GO:0098609">
    <property type="term" value="P:cell-cell adhesion"/>
    <property type="evidence" value="ECO:0007669"/>
    <property type="project" value="TreeGrafter"/>
</dbReference>
<feature type="chain" id="PRO_5028513446" evidence="16">
    <location>
        <begin position="18"/>
        <end position="1154"/>
    </location>
</feature>
<dbReference type="CDD" id="cd01469">
    <property type="entry name" value="vWA_integrins_alpha_subunit"/>
    <property type="match status" value="1"/>
</dbReference>
<evidence type="ECO:0000313" key="18">
    <source>
        <dbReference type="Proteomes" id="UP000515165"/>
    </source>
</evidence>
<evidence type="ECO:0000256" key="6">
    <source>
        <dbReference type="ARBA" id="ARBA00022737"/>
    </source>
</evidence>
<dbReference type="InterPro" id="IPR048633">
    <property type="entry name" value="ITGAX-like_Ig_3"/>
</dbReference>
<dbReference type="InterPro" id="IPR000413">
    <property type="entry name" value="Integrin_alpha"/>
</dbReference>
<dbReference type="Gene3D" id="1.20.5.930">
    <property type="entry name" value="Bicelle-embedded integrin alpha(iib) transmembrane segment"/>
    <property type="match status" value="1"/>
</dbReference>
<keyword evidence="10 16" id="KW-0401">Integrin</keyword>
<keyword evidence="7" id="KW-0106">Calcium</keyword>
<dbReference type="InterPro" id="IPR028994">
    <property type="entry name" value="Integrin_alpha_N"/>
</dbReference>
<comment type="subcellular location">
    <subcellularLocation>
        <location evidence="1 16">Membrane</location>
        <topology evidence="1 16">Single-pass type I membrane protein</topology>
    </subcellularLocation>
</comment>
<comment type="similarity">
    <text evidence="2 16">Belongs to the integrin alpha chain family.</text>
</comment>
<feature type="repeat" description="FG-GAP" evidence="15">
    <location>
        <begin position="339"/>
        <end position="390"/>
    </location>
</feature>
<dbReference type="Proteomes" id="UP000515165">
    <property type="component" value="Chromosome 10"/>
</dbReference>
<dbReference type="Gene3D" id="3.40.50.410">
    <property type="entry name" value="von Willebrand factor, type A domain"/>
    <property type="match status" value="1"/>
</dbReference>
<dbReference type="RefSeq" id="XP_035578374.1">
    <property type="nucleotide sequence ID" value="XM_035722481.1"/>
</dbReference>
<dbReference type="PANTHER" id="PTHR23220:SF132">
    <property type="entry name" value="INTEGRIN ALPHA-D"/>
    <property type="match status" value="1"/>
</dbReference>
<dbReference type="GeneID" id="118356045"/>
<dbReference type="SMART" id="SM00191">
    <property type="entry name" value="Int_alpha"/>
    <property type="match status" value="5"/>
</dbReference>
<dbReference type="Gene3D" id="2.60.40.1530">
    <property type="entry name" value="ntegrin, alpha v. Chain A, domain 4"/>
    <property type="match status" value="1"/>
</dbReference>
<evidence type="ECO:0000256" key="16">
    <source>
        <dbReference type="RuleBase" id="RU003762"/>
    </source>
</evidence>
<dbReference type="Pfam" id="PF01839">
    <property type="entry name" value="FG-GAP"/>
    <property type="match status" value="2"/>
</dbReference>
<dbReference type="FunFam" id="2.130.10.130:FF:000005">
    <property type="entry name" value="Integrin alpha L"/>
    <property type="match status" value="1"/>
</dbReference>
<dbReference type="InterPro" id="IPR013649">
    <property type="entry name" value="Integrin_alpha_Ig-like_1"/>
</dbReference>
<dbReference type="Pfam" id="PF21520">
    <property type="entry name" value="ITGAX-like_Ig_3"/>
    <property type="match status" value="1"/>
</dbReference>
<sequence>MAFGIMLLLGVLASYHGFNLDVEEPTIFQEDGASFGQSVAQFGSSRVVVGAPLEVVAVNRTGQMYDCVAATGLCQPIPLHTPPEAVNMSLGLSLAASTNHSWLLACGPTMHRACGENMYAEGFCLLLGSHLQTIWTMPAALPECPSQEMDIVFLIDGSGSIVQSDFKQMKDFVRAVMGQFEGTNTLFSLIQYSNHLKIHFTFTQFQSSSSPQSLVDPIVQLDGLTFTATGILKVVKELFHSKNGARKSAKKILIVITDGQKYRDPLEYSDVIPQAERAGIIRYAIGVGKAFQEPTARQELNTIGSVPSQDHVFRVDNFAALSSILEQLQEKIFAVEGTQSRTSSSFQHEMSQEGFSSVLTPDGPVLGAVGSFSWSGGAFLYPQNMSPTFINMSQENVDMRDSYLGYSTELALWKGVQSLILGAPRHQHTGKVVIFTQASGQWRPKAEVAGTQIGSYFGASLCTVDVDGDGSSDLVLIGAPHYYKPTQGGQVSVCPLPQGRAKWQCEVILCGEQGHPWGRFGAALTVLGDVNGDKLTDVAIGAPGEQESRGAVYLFHGTSGQGVNPSHRQIAGSQLSPTLQYFGQSLSGGQDLTQDGLVDLAVGARGQVLLLRSRPVLNVGVTMRFMPLEVAKAVYQCWGDVPSTLEAGNATVCLSIHKCSLDQLGDVQSSVRYDLALDPGRLISRAIFDETKNWTLTRRKTLGMGDYCETIKLLLPDCVEDVVNPIILRLNFSLVGEPIPSSQNLRPVLAVGSQDLFIASLPFEKNCGQDHLCEGDLSINLSFSGLQTLVVGSSLELNVTVTLWNEGEDSYGTVVHFYYPAGLSYRRVLGTQPPHQRPLHLACEGVPTGNEGLKSSSCNINHPIFQEGTKGTFIVTFDVSYKATLGNKLLLRANVSSENNKPTTSKTSFHLELPVKYAVHMVISRKEESTKYFNFSTSDEKSKKDAEHRYHVNNLSQRDVTISINFWVPILLNGVAVWDVAVVAPSQNLPCVSEREPPQHPDLLAQIPGSLVLNCSIAECLRFRCDLPSFGIQEDVDFILKGNLNFGWVSQTLQKKVLVVSVAEITFNRSVYSQLPGQEAFLRAQVETVLEKYEVYNPIPIIVGSSVGGLLLLALITAILYKVGFFKRHYKEMMAEADGQTVPENGTSDPQVAQ</sequence>
<dbReference type="Gene3D" id="2.130.10.130">
    <property type="entry name" value="Integrin alpha, N-terminal"/>
    <property type="match status" value="1"/>
</dbReference>
<evidence type="ECO:0000256" key="15">
    <source>
        <dbReference type="PROSITE-ProRule" id="PRU00803"/>
    </source>
</evidence>
<evidence type="ECO:0000256" key="9">
    <source>
        <dbReference type="ARBA" id="ARBA00022989"/>
    </source>
</evidence>
<dbReference type="AlphaFoldDB" id="A0A6P9EXV5"/>
<dbReference type="Gene3D" id="2.60.40.1510">
    <property type="entry name" value="ntegrin, alpha v. Chain A, domain 3"/>
    <property type="match status" value="1"/>
</dbReference>
<feature type="signal peptide" evidence="16">
    <location>
        <begin position="1"/>
        <end position="17"/>
    </location>
</feature>
<dbReference type="GO" id="GO:0007229">
    <property type="term" value="P:integrin-mediated signaling pathway"/>
    <property type="evidence" value="ECO:0007669"/>
    <property type="project" value="UniProtKB-KW"/>
</dbReference>
<dbReference type="GO" id="GO:0009897">
    <property type="term" value="C:external side of plasma membrane"/>
    <property type="evidence" value="ECO:0007669"/>
    <property type="project" value="TreeGrafter"/>
</dbReference>
<proteinExistence type="inferred from homology"/>
<keyword evidence="8 16" id="KW-0130">Cell adhesion</keyword>
<evidence type="ECO:0000256" key="1">
    <source>
        <dbReference type="ARBA" id="ARBA00004479"/>
    </source>
</evidence>
<keyword evidence="6" id="KW-0677">Repeat</keyword>
<evidence type="ECO:0000259" key="17">
    <source>
        <dbReference type="PROSITE" id="PS50234"/>
    </source>
</evidence>
<feature type="repeat" description="FG-GAP" evidence="15">
    <location>
        <begin position="443"/>
        <end position="503"/>
    </location>
</feature>
<evidence type="ECO:0000256" key="12">
    <source>
        <dbReference type="ARBA" id="ARBA00023157"/>
    </source>
</evidence>
<dbReference type="InterPro" id="IPR032695">
    <property type="entry name" value="Integrin_dom_sf"/>
</dbReference>
<keyword evidence="5 16" id="KW-0732">Signal</keyword>
<evidence type="ECO:0000313" key="19">
    <source>
        <dbReference type="RefSeq" id="XP_035578374.1"/>
    </source>
</evidence>
<keyword evidence="11 16" id="KW-0472">Membrane</keyword>
<evidence type="ECO:0000256" key="7">
    <source>
        <dbReference type="ARBA" id="ARBA00022837"/>
    </source>
</evidence>
<feature type="repeat" description="FG-GAP" evidence="15">
    <location>
        <begin position="19"/>
        <end position="76"/>
    </location>
</feature>
<evidence type="ECO:0000256" key="11">
    <source>
        <dbReference type="ARBA" id="ARBA00023136"/>
    </source>
</evidence>
<gene>
    <name evidence="19" type="primary">LOC118356045</name>
</gene>
<feature type="domain" description="VWFA" evidence="17">
    <location>
        <begin position="150"/>
        <end position="328"/>
    </location>
</feature>
<feature type="repeat" description="FG-GAP" evidence="15">
    <location>
        <begin position="568"/>
        <end position="628"/>
    </location>
</feature>
<dbReference type="SUPFAM" id="SSF69179">
    <property type="entry name" value="Integrin domains"/>
    <property type="match status" value="3"/>
</dbReference>
<evidence type="ECO:0000256" key="8">
    <source>
        <dbReference type="ARBA" id="ARBA00022889"/>
    </source>
</evidence>
<evidence type="ECO:0000256" key="4">
    <source>
        <dbReference type="ARBA" id="ARBA00022723"/>
    </source>
</evidence>
<organism evidence="18 19">
    <name type="scientific">Zalophus californianus</name>
    <name type="common">California sealion</name>
    <dbReference type="NCBI Taxonomy" id="9704"/>
    <lineage>
        <taxon>Eukaryota</taxon>
        <taxon>Metazoa</taxon>
        <taxon>Chordata</taxon>
        <taxon>Craniata</taxon>
        <taxon>Vertebrata</taxon>
        <taxon>Euteleostomi</taxon>
        <taxon>Mammalia</taxon>
        <taxon>Eutheria</taxon>
        <taxon>Laurasiatheria</taxon>
        <taxon>Carnivora</taxon>
        <taxon>Caniformia</taxon>
        <taxon>Pinnipedia</taxon>
        <taxon>Otariidae</taxon>
        <taxon>Zalophus</taxon>
    </lineage>
</organism>
<dbReference type="PANTHER" id="PTHR23220">
    <property type="entry name" value="INTEGRIN ALPHA"/>
    <property type="match status" value="1"/>
</dbReference>
<evidence type="ECO:0000256" key="3">
    <source>
        <dbReference type="ARBA" id="ARBA00022692"/>
    </source>
</evidence>
<dbReference type="FunFam" id="2.60.40.1510:FF:000009">
    <property type="entry name" value="Integrin alpha M"/>
    <property type="match status" value="1"/>
</dbReference>
<feature type="transmembrane region" description="Helical" evidence="16">
    <location>
        <begin position="1099"/>
        <end position="1121"/>
    </location>
</feature>
<evidence type="ECO:0000256" key="10">
    <source>
        <dbReference type="ARBA" id="ARBA00023037"/>
    </source>
</evidence>
<dbReference type="FunFam" id="3.40.50.410:FF:000067">
    <property type="entry name" value="Integrin alpha M"/>
    <property type="match status" value="1"/>
</dbReference>
<keyword evidence="4" id="KW-0479">Metal-binding</keyword>
<dbReference type="PRINTS" id="PR01185">
    <property type="entry name" value="INTEGRINA"/>
</dbReference>
<reference evidence="19" key="1">
    <citation type="submission" date="2025-08" db="UniProtKB">
        <authorList>
            <consortium name="RefSeq"/>
        </authorList>
    </citation>
    <scope>IDENTIFICATION</scope>
    <source>
        <tissue evidence="19">Blood</tissue>
    </source>
</reference>
<dbReference type="SUPFAM" id="SSF53300">
    <property type="entry name" value="vWA-like"/>
    <property type="match status" value="1"/>
</dbReference>
<evidence type="ECO:0000256" key="5">
    <source>
        <dbReference type="ARBA" id="ARBA00022729"/>
    </source>
</evidence>
<dbReference type="GO" id="GO:0005178">
    <property type="term" value="F:integrin binding"/>
    <property type="evidence" value="ECO:0007669"/>
    <property type="project" value="TreeGrafter"/>
</dbReference>
<dbReference type="Pfam" id="PF00357">
    <property type="entry name" value="Integrin_alpha"/>
    <property type="match status" value="1"/>
</dbReference>
<accession>A0A6P9EXV5</accession>
<keyword evidence="18" id="KW-1185">Reference proteome</keyword>
<dbReference type="SUPFAM" id="SSF69318">
    <property type="entry name" value="Integrin alpha N-terminal domain"/>
    <property type="match status" value="1"/>
</dbReference>
<dbReference type="FunFam" id="2.60.40.1460:FF:000001">
    <property type="entry name" value="Integrin, alpha V"/>
    <property type="match status" value="1"/>
</dbReference>
<dbReference type="Gene3D" id="2.60.40.1460">
    <property type="entry name" value="Integrin domains. Chain A, domain 2"/>
    <property type="match status" value="1"/>
</dbReference>
<name>A0A6P9EXV5_ZALCA</name>
<dbReference type="PROSITE" id="PS51470">
    <property type="entry name" value="FG_GAP"/>
    <property type="match status" value="5"/>
</dbReference>
<feature type="repeat" description="FG-GAP" evidence="15">
    <location>
        <begin position="506"/>
        <end position="564"/>
    </location>
</feature>
<evidence type="ECO:0000256" key="2">
    <source>
        <dbReference type="ARBA" id="ARBA00008054"/>
    </source>
</evidence>
<keyword evidence="14" id="KW-0325">Glycoprotein</keyword>
<dbReference type="Pfam" id="PF00092">
    <property type="entry name" value="VWA"/>
    <property type="match status" value="1"/>
</dbReference>
<dbReference type="GO" id="GO:0046872">
    <property type="term" value="F:metal ion binding"/>
    <property type="evidence" value="ECO:0007669"/>
    <property type="project" value="UniProtKB-KW"/>
</dbReference>
<keyword evidence="12" id="KW-1015">Disulfide bond</keyword>
<dbReference type="InterPro" id="IPR002035">
    <property type="entry name" value="VWF_A"/>
</dbReference>
<dbReference type="GO" id="GO:0033627">
    <property type="term" value="P:cell adhesion mediated by integrin"/>
    <property type="evidence" value="ECO:0007669"/>
    <property type="project" value="TreeGrafter"/>
</dbReference>
<dbReference type="InterPro" id="IPR048285">
    <property type="entry name" value="Integrin_alpha_Ig-like_2"/>
</dbReference>
<dbReference type="PROSITE" id="PS50234">
    <property type="entry name" value="VWFA"/>
    <property type="match status" value="1"/>
</dbReference>
<dbReference type="FunFam" id="1.20.5.930:FF:000004">
    <property type="entry name" value="Integrin subunit alpha M"/>
    <property type="match status" value="1"/>
</dbReference>
<keyword evidence="9 16" id="KW-1133">Transmembrane helix</keyword>
<dbReference type="Pfam" id="PF08441">
    <property type="entry name" value="Integrin_A_Ig_1"/>
    <property type="match status" value="1"/>
</dbReference>
<dbReference type="InterPro" id="IPR013517">
    <property type="entry name" value="FG-GAP"/>
</dbReference>
<dbReference type="InterPro" id="IPR013519">
    <property type="entry name" value="Int_alpha_beta-p"/>
</dbReference>
<dbReference type="GO" id="GO:0007160">
    <property type="term" value="P:cell-matrix adhesion"/>
    <property type="evidence" value="ECO:0007669"/>
    <property type="project" value="TreeGrafter"/>
</dbReference>
<dbReference type="SMART" id="SM00327">
    <property type="entry name" value="VWA"/>
    <property type="match status" value="1"/>
</dbReference>
<dbReference type="InterPro" id="IPR036465">
    <property type="entry name" value="vWFA_dom_sf"/>
</dbReference>
<protein>
    <submittedName>
        <fullName evidence="19">Integrin alpha-D-like isoform X2</fullName>
    </submittedName>
</protein>
<evidence type="ECO:0000256" key="13">
    <source>
        <dbReference type="ARBA" id="ARBA00023170"/>
    </source>
</evidence>